<dbReference type="RefSeq" id="WP_162441360.1">
    <property type="nucleotide sequence ID" value="NZ_CP048222.1"/>
</dbReference>
<evidence type="ECO:0000256" key="3">
    <source>
        <dbReference type="ARBA" id="ARBA00022989"/>
    </source>
</evidence>
<gene>
    <name evidence="6" type="ORF">GXP67_00575</name>
</gene>
<name>A0A6C0GBT3_9BACT</name>
<evidence type="ECO:0000313" key="7">
    <source>
        <dbReference type="Proteomes" id="UP000480178"/>
    </source>
</evidence>
<dbReference type="Pfam" id="PF04193">
    <property type="entry name" value="PQ-loop"/>
    <property type="match status" value="1"/>
</dbReference>
<feature type="transmembrane region" description="Helical" evidence="5">
    <location>
        <begin position="35"/>
        <end position="55"/>
    </location>
</feature>
<evidence type="ECO:0000256" key="1">
    <source>
        <dbReference type="ARBA" id="ARBA00004141"/>
    </source>
</evidence>
<dbReference type="Proteomes" id="UP000480178">
    <property type="component" value="Chromosome"/>
</dbReference>
<dbReference type="NCBIfam" id="NF037968">
    <property type="entry name" value="SemiSWEET_2"/>
    <property type="match status" value="1"/>
</dbReference>
<feature type="transmembrane region" description="Helical" evidence="5">
    <location>
        <begin position="6"/>
        <end position="23"/>
    </location>
</feature>
<accession>A0A6C0GBT3</accession>
<keyword evidence="2 5" id="KW-0812">Transmembrane</keyword>
<protein>
    <recommendedName>
        <fullName evidence="8">SemiSWEET transporter</fullName>
    </recommendedName>
</protein>
<keyword evidence="4 5" id="KW-0472">Membrane</keyword>
<dbReference type="EMBL" id="CP048222">
    <property type="protein sequence ID" value="QHT65272.1"/>
    <property type="molecule type" value="Genomic_DNA"/>
</dbReference>
<dbReference type="KEGG" id="rhoz:GXP67_00575"/>
<proteinExistence type="predicted"/>
<keyword evidence="3 5" id="KW-1133">Transmembrane helix</keyword>
<dbReference type="InterPro" id="IPR006603">
    <property type="entry name" value="PQ-loop_rpt"/>
</dbReference>
<feature type="transmembrane region" description="Helical" evidence="5">
    <location>
        <begin position="61"/>
        <end position="78"/>
    </location>
</feature>
<evidence type="ECO:0008006" key="8">
    <source>
        <dbReference type="Google" id="ProtNLM"/>
    </source>
</evidence>
<evidence type="ECO:0000313" key="6">
    <source>
        <dbReference type="EMBL" id="QHT65272.1"/>
    </source>
</evidence>
<comment type="subcellular location">
    <subcellularLocation>
        <location evidence="1">Membrane</location>
        <topology evidence="1">Multi-pass membrane protein</topology>
    </subcellularLocation>
</comment>
<dbReference type="InterPro" id="IPR047662">
    <property type="entry name" value="SemiSWEET"/>
</dbReference>
<evidence type="ECO:0000256" key="2">
    <source>
        <dbReference type="ARBA" id="ARBA00022692"/>
    </source>
</evidence>
<organism evidence="6 7">
    <name type="scientific">Rhodocytophaga rosea</name>
    <dbReference type="NCBI Taxonomy" id="2704465"/>
    <lineage>
        <taxon>Bacteria</taxon>
        <taxon>Pseudomonadati</taxon>
        <taxon>Bacteroidota</taxon>
        <taxon>Cytophagia</taxon>
        <taxon>Cytophagales</taxon>
        <taxon>Rhodocytophagaceae</taxon>
        <taxon>Rhodocytophaga</taxon>
    </lineage>
</organism>
<dbReference type="Gene3D" id="1.20.1280.290">
    <property type="match status" value="1"/>
</dbReference>
<dbReference type="AlphaFoldDB" id="A0A6C0GBT3"/>
<dbReference type="GO" id="GO:0016020">
    <property type="term" value="C:membrane"/>
    <property type="evidence" value="ECO:0007669"/>
    <property type="project" value="UniProtKB-SubCell"/>
</dbReference>
<evidence type="ECO:0000256" key="5">
    <source>
        <dbReference type="SAM" id="Phobius"/>
    </source>
</evidence>
<evidence type="ECO:0000256" key="4">
    <source>
        <dbReference type="ARBA" id="ARBA00023136"/>
    </source>
</evidence>
<keyword evidence="7" id="KW-1185">Reference proteome</keyword>
<reference evidence="6 7" key="1">
    <citation type="submission" date="2020-01" db="EMBL/GenBank/DDBJ databases">
        <authorList>
            <person name="Kim M.K."/>
        </authorList>
    </citation>
    <scope>NUCLEOTIDE SEQUENCE [LARGE SCALE GENOMIC DNA]</scope>
    <source>
        <strain evidence="6 7">172606-1</strain>
    </source>
</reference>
<dbReference type="GO" id="GO:0051119">
    <property type="term" value="F:sugar transmembrane transporter activity"/>
    <property type="evidence" value="ECO:0007669"/>
    <property type="project" value="InterPro"/>
</dbReference>
<sequence length="84" mass="9375">MSTFILGLIAASITTLAYVPQVVKTWKSKSSKDLSLKMLIAFSTGVSLWLIYGILEKDTPIIVANSITLLLSFVLLFFKFKFKN</sequence>